<dbReference type="InterPro" id="IPR050422">
    <property type="entry name" value="X-Pro_aminopeptidase_P"/>
</dbReference>
<dbReference type="InterPro" id="IPR029149">
    <property type="entry name" value="Creatin/AminoP/Spt16_N"/>
</dbReference>
<dbReference type="Pfam" id="PF13041">
    <property type="entry name" value="PPR_2"/>
    <property type="match status" value="2"/>
</dbReference>
<dbReference type="NCBIfam" id="TIGR00756">
    <property type="entry name" value="PPR"/>
    <property type="match status" value="3"/>
</dbReference>
<dbReference type="FunFam" id="1.25.40.10:FF:001369">
    <property type="entry name" value="Pentatricopeptide repeat-containing protein At3g05340"/>
    <property type="match status" value="1"/>
</dbReference>
<dbReference type="InterPro" id="IPR046848">
    <property type="entry name" value="E_motif"/>
</dbReference>
<dbReference type="FunFam" id="1.25.40.10:FF:000883">
    <property type="entry name" value="Pentatricopeptide repeat-containing protein"/>
    <property type="match status" value="1"/>
</dbReference>
<dbReference type="Pfam" id="PF01535">
    <property type="entry name" value="PPR"/>
    <property type="match status" value="4"/>
</dbReference>
<dbReference type="InterPro" id="IPR000994">
    <property type="entry name" value="Pept_M24"/>
</dbReference>
<dbReference type="Gene3D" id="1.10.287.110">
    <property type="entry name" value="DnaJ domain"/>
    <property type="match status" value="1"/>
</dbReference>
<dbReference type="GO" id="GO:0046872">
    <property type="term" value="F:metal ion binding"/>
    <property type="evidence" value="ECO:0007669"/>
    <property type="project" value="UniProtKB-KW"/>
</dbReference>
<protein>
    <recommendedName>
        <fullName evidence="9">J domain-containing protein</fullName>
    </recommendedName>
</protein>
<keyword evidence="11" id="KW-1185">Reference proteome</keyword>
<dbReference type="PANTHER" id="PTHR43763">
    <property type="entry name" value="XAA-PRO AMINOPEPTIDASE 1"/>
    <property type="match status" value="1"/>
</dbReference>
<dbReference type="PROSITE" id="PS51375">
    <property type="entry name" value="PPR"/>
    <property type="match status" value="4"/>
</dbReference>
<gene>
    <name evidence="10" type="ORF">AARE701A_LOCUS6403</name>
</gene>
<dbReference type="Gene3D" id="3.40.350.10">
    <property type="entry name" value="Creatinase/prolidase N-terminal domain"/>
    <property type="match status" value="2"/>
</dbReference>
<dbReference type="Pfam" id="PF16189">
    <property type="entry name" value="Creatinase_N_2"/>
    <property type="match status" value="1"/>
</dbReference>
<keyword evidence="3" id="KW-0479">Metal-binding</keyword>
<dbReference type="InterPro" id="IPR011990">
    <property type="entry name" value="TPR-like_helical_dom_sf"/>
</dbReference>
<dbReference type="Pfam" id="PF16188">
    <property type="entry name" value="Peptidase_M24_C"/>
    <property type="match status" value="1"/>
</dbReference>
<sequence>MIPLTLSSPSLNRLVLFTSRYSHPPFLRNFNSLPLIHRKFKPLFGVRCHASSSSSSSFTAKSSKEIRKAQTNVVIDEKLTAIRRLFADPGVGIDAYIIPSQDAHQSEFIAECYARRAYISGFTGSAGTAVVTKDKAALWTDGRYFLQAEKQLNSSWILMRAGNPGVPTASEWVADVLAPGGRVGIDPFLFSADAAEELKEVIAKKNHELVYLYNVNLVDEIWKDSRPKPPSKQIRIHDLKYAGVDVASKLLSLRNQIMDAGASAIVISMLDEIAWVLNLRGSDVPHSPVMYAYLIVEVDQAQLFVDNSKVTAEAKDHLKNAGIKLRPYDSILQGIDSLAERGAQLLMDPSTLNVAIISTYKSACERYSESEDKANTKFTDSSNGHTANPSGIYMQSPISWAKAIKNDAELQGMKNSHLRDAAALAHFWAWLEEEVHKNANLTEVDVADRLLEFRSMQDGFMDTSFDTISGSGANGAIIHYKPEPESCSHVDPQKLFLLDSGAQYVDGTTDITRTVHFSEPSAREKECFTRVLQGHIALDQAVFPEGTPGFVLDGFARSSLWKIGLDYRHGTGHGVGAALNVHEGPQSISFRYGNMTPLQNGMIVSNEPGYYEDHAFGIRIENLLHVRDAETPNRFGGVTYLGFEKLTFFPIQTKMVDVSLLSDAEINWLNSYHSEVWEKVSPLLEGSTTQQWLWNNTRPWVIQKLTPHLPSCFSTVLSPSKILFRQSPSYQVSTFLLNHVDMSLLLSICGREGWFPHLGPCLHASIIKNPEFFEPVDADIHRNALVVWNSLLSLYVKCGKLGDALKLFDEMPVRDVISENIVFYGFLRNRETESGFVLLKRMLGSGGFDQATLTIVLSVCDTPEFCLVTKMIHALAILSGYDKEISVGNKLITSYFKCGCSVSGRGVFSEMAHRNVITWTAVISGLIENELHEDGLRLFGLMRRGLVHPNSVTYLSALAACSGSQMIVEGQQIHALLWKFGIESELCIESALMDMYSKCGSIEDAWKIFESSQEVDEVSMTVILVGLAQNGSEEEAIQFFIRMLQAGVEIDANVVSAILGVSFVDNSLGLGKQLHSLVIKRKFCGNTFVNNGLINMYSKCGDLTDSQTVFRRMPKRNYVSWNSMIAAFARHGHGLAALKLYEEMTTLEVKPTDVTFLSLLHACSHVGLIDKGRELLNEMKEVHGIKPRTEHYTCIIDMLGRAGLMKEAKSFIDSLPVKPDCKIWQALLGACSFHGDTEVGEYAAEQLFQTAPDSSAAHILMANIYSSRGKWKERAKTIKRMKAMGVTKETGISWIEIENKTHSFVVEDKLHPQAEAIYDVLSELFPVMVDEGYRPDKRYSTSQRFIPSCREKSRDDPLSSSSPYSILGIDPSCSSSELKAAFRAKVKQYHPDVNKEGSNSDIMLRRIIQAYEMLTNYSRSEIIEGECLDPFDHPECEALDVFVNEVLCAGKRCSYPCFKTASHVFSCDSSGTARAMSQGHGEDYRVQSAVNQCPKNCIHYVTPSQRIILEELLDSMLDKPYDCSAEAEFLYALIVKAKFENNRYQKPSKKQPESSGKHVDWF</sequence>
<dbReference type="Pfam" id="PF01321">
    <property type="entry name" value="Creatinase_N"/>
    <property type="match status" value="1"/>
</dbReference>
<dbReference type="InterPro" id="IPR033740">
    <property type="entry name" value="Pept_M24B"/>
</dbReference>
<dbReference type="PROSITE" id="PS50076">
    <property type="entry name" value="DNAJ_2"/>
    <property type="match status" value="1"/>
</dbReference>
<dbReference type="Pfam" id="PF00226">
    <property type="entry name" value="DnaJ"/>
    <property type="match status" value="1"/>
</dbReference>
<feature type="repeat" description="PPR" evidence="8">
    <location>
        <begin position="1016"/>
        <end position="1050"/>
    </location>
</feature>
<feature type="repeat" description="PPR" evidence="8">
    <location>
        <begin position="784"/>
        <end position="818"/>
    </location>
</feature>
<evidence type="ECO:0000256" key="7">
    <source>
        <dbReference type="ARBA" id="ARBA00061659"/>
    </source>
</evidence>
<keyword evidence="4" id="KW-0677">Repeat</keyword>
<comment type="cofactor">
    <cofactor evidence="1">
        <name>Mn(2+)</name>
        <dbReference type="ChEBI" id="CHEBI:29035"/>
    </cofactor>
</comment>
<reference evidence="10" key="1">
    <citation type="submission" date="2021-01" db="EMBL/GenBank/DDBJ databases">
        <authorList>
            <person name="Bezrukov I."/>
        </authorList>
    </citation>
    <scope>NUCLEOTIDE SEQUENCE</scope>
</reference>
<name>A0A8S1ZT43_ARAAE</name>
<evidence type="ECO:0000313" key="10">
    <source>
        <dbReference type="EMBL" id="CAE5966216.1"/>
    </source>
</evidence>
<dbReference type="FunFam" id="3.40.350.10:FF:000003">
    <property type="entry name" value="Xaa-pro aminopeptidase P"/>
    <property type="match status" value="1"/>
</dbReference>
<dbReference type="Gene3D" id="3.30.70.20">
    <property type="match status" value="1"/>
</dbReference>
<dbReference type="Proteomes" id="UP000682877">
    <property type="component" value="Chromosome 3"/>
</dbReference>
<dbReference type="FunFam" id="1.10.287.110:FF:000224">
    <property type="entry name" value="TPR-repeat-containing chaperone protein DNAJ, putative"/>
    <property type="match status" value="1"/>
</dbReference>
<evidence type="ECO:0000313" key="11">
    <source>
        <dbReference type="Proteomes" id="UP000682877"/>
    </source>
</evidence>
<evidence type="ECO:0000256" key="6">
    <source>
        <dbReference type="ARBA" id="ARBA00023211"/>
    </source>
</evidence>
<accession>A0A8S1ZT43</accession>
<dbReference type="Pfam" id="PF00557">
    <property type="entry name" value="Peptidase_M24"/>
    <property type="match status" value="1"/>
</dbReference>
<evidence type="ECO:0000256" key="8">
    <source>
        <dbReference type="PROSITE-ProRule" id="PRU00708"/>
    </source>
</evidence>
<dbReference type="InterPro" id="IPR002885">
    <property type="entry name" value="PPR_rpt"/>
</dbReference>
<dbReference type="EMBL" id="LR999453">
    <property type="protein sequence ID" value="CAE5966216.1"/>
    <property type="molecule type" value="Genomic_DNA"/>
</dbReference>
<evidence type="ECO:0000256" key="3">
    <source>
        <dbReference type="ARBA" id="ARBA00022723"/>
    </source>
</evidence>
<dbReference type="Pfam" id="PF20431">
    <property type="entry name" value="E_motif"/>
    <property type="match status" value="1"/>
</dbReference>
<dbReference type="FunFam" id="1.25.40.10:FF:000196">
    <property type="entry name" value="Pentatricopeptide repeat-containing protein At4g14850"/>
    <property type="match status" value="1"/>
</dbReference>
<dbReference type="PANTHER" id="PTHR43763:SF6">
    <property type="entry name" value="XAA-PRO AMINOPEPTIDASE 1"/>
    <property type="match status" value="1"/>
</dbReference>
<comment type="similarity">
    <text evidence="7">Belongs to the PPR family. PCMP-E subfamily.</text>
</comment>
<dbReference type="FunFam" id="3.40.350.10:FF:000014">
    <property type="entry name" value="Aminopeptidase P2"/>
    <property type="match status" value="1"/>
</dbReference>
<dbReference type="InterPro" id="IPR001623">
    <property type="entry name" value="DnaJ_domain"/>
</dbReference>
<dbReference type="FunFam" id="1.25.40.10:FF:000031">
    <property type="entry name" value="Pentatricopeptide repeat-containing protein mitochondrial"/>
    <property type="match status" value="1"/>
</dbReference>
<evidence type="ECO:0000256" key="2">
    <source>
        <dbReference type="ARBA" id="ARBA00008766"/>
    </source>
</evidence>
<dbReference type="InterPro" id="IPR000587">
    <property type="entry name" value="Creatinase_N"/>
</dbReference>
<dbReference type="PRINTS" id="PR00625">
    <property type="entry name" value="JDOMAIN"/>
</dbReference>
<evidence type="ECO:0000259" key="9">
    <source>
        <dbReference type="PROSITE" id="PS50076"/>
    </source>
</evidence>
<dbReference type="FunFam" id="3.90.230.10:FF:000007">
    <property type="entry name" value="Xaa-Pro aminopeptidase P"/>
    <property type="match status" value="1"/>
</dbReference>
<dbReference type="FunFam" id="1.25.40.10:FF:000584">
    <property type="entry name" value="Pentatricopeptide repeat-containing protein"/>
    <property type="match status" value="1"/>
</dbReference>
<dbReference type="GO" id="GO:0070006">
    <property type="term" value="F:metalloaminopeptidase activity"/>
    <property type="evidence" value="ECO:0007669"/>
    <property type="project" value="InterPro"/>
</dbReference>
<dbReference type="SMART" id="SM00271">
    <property type="entry name" value="DnaJ"/>
    <property type="match status" value="1"/>
</dbReference>
<comment type="similarity">
    <text evidence="2">Belongs to the peptidase M24B family.</text>
</comment>
<dbReference type="SUPFAM" id="SSF55920">
    <property type="entry name" value="Creatinase/aminopeptidase"/>
    <property type="match status" value="1"/>
</dbReference>
<dbReference type="CDD" id="cd01085">
    <property type="entry name" value="APP"/>
    <property type="match status" value="1"/>
</dbReference>
<keyword evidence="6" id="KW-0464">Manganese</keyword>
<dbReference type="CDD" id="cd06257">
    <property type="entry name" value="DnaJ"/>
    <property type="match status" value="1"/>
</dbReference>
<evidence type="ECO:0000256" key="5">
    <source>
        <dbReference type="ARBA" id="ARBA00022801"/>
    </source>
</evidence>
<feature type="repeat" description="PPR" evidence="8">
    <location>
        <begin position="915"/>
        <end position="949"/>
    </location>
</feature>
<proteinExistence type="inferred from homology"/>
<evidence type="ECO:0000256" key="4">
    <source>
        <dbReference type="ARBA" id="ARBA00022737"/>
    </source>
</evidence>
<dbReference type="InterPro" id="IPR036005">
    <property type="entry name" value="Creatinase/aminopeptidase-like"/>
</dbReference>
<keyword evidence="5" id="KW-0378">Hydrolase</keyword>
<dbReference type="InterPro" id="IPR036869">
    <property type="entry name" value="J_dom_sf"/>
</dbReference>
<organism evidence="10 11">
    <name type="scientific">Arabidopsis arenosa</name>
    <name type="common">Sand rock-cress</name>
    <name type="synonym">Cardaminopsis arenosa</name>
    <dbReference type="NCBI Taxonomy" id="38785"/>
    <lineage>
        <taxon>Eukaryota</taxon>
        <taxon>Viridiplantae</taxon>
        <taxon>Streptophyta</taxon>
        <taxon>Embryophyta</taxon>
        <taxon>Tracheophyta</taxon>
        <taxon>Spermatophyta</taxon>
        <taxon>Magnoliopsida</taxon>
        <taxon>eudicotyledons</taxon>
        <taxon>Gunneridae</taxon>
        <taxon>Pentapetalae</taxon>
        <taxon>rosids</taxon>
        <taxon>malvids</taxon>
        <taxon>Brassicales</taxon>
        <taxon>Brassicaceae</taxon>
        <taxon>Camelineae</taxon>
        <taxon>Arabidopsis</taxon>
    </lineage>
</organism>
<dbReference type="Gene3D" id="3.90.230.10">
    <property type="entry name" value="Creatinase/methionine aminopeptidase superfamily"/>
    <property type="match status" value="1"/>
</dbReference>
<dbReference type="SUPFAM" id="SSF46565">
    <property type="entry name" value="Chaperone J-domain"/>
    <property type="match status" value="1"/>
</dbReference>
<dbReference type="GO" id="GO:0005737">
    <property type="term" value="C:cytoplasm"/>
    <property type="evidence" value="ECO:0007669"/>
    <property type="project" value="UniProtKB-ARBA"/>
</dbReference>
<feature type="domain" description="J" evidence="9">
    <location>
        <begin position="1362"/>
        <end position="1432"/>
    </location>
</feature>
<dbReference type="SUPFAM" id="SSF53092">
    <property type="entry name" value="Creatinase/prolidase N-terminal domain"/>
    <property type="match status" value="1"/>
</dbReference>
<evidence type="ECO:0000256" key="1">
    <source>
        <dbReference type="ARBA" id="ARBA00001936"/>
    </source>
</evidence>
<dbReference type="InterPro" id="IPR032416">
    <property type="entry name" value="Peptidase_M24_C"/>
</dbReference>
<feature type="repeat" description="PPR" evidence="8">
    <location>
        <begin position="1117"/>
        <end position="1151"/>
    </location>
</feature>
<dbReference type="Gene3D" id="1.25.40.10">
    <property type="entry name" value="Tetratricopeptide repeat domain"/>
    <property type="match status" value="4"/>
</dbReference>